<name>A0ABP6VK43_9ACTN</name>
<protein>
    <submittedName>
        <fullName evidence="1">Uncharacterized protein</fullName>
    </submittedName>
</protein>
<comment type="caution">
    <text evidence="1">The sequence shown here is derived from an EMBL/GenBank/DDBJ whole genome shotgun (WGS) entry which is preliminary data.</text>
</comment>
<dbReference type="RefSeq" id="WP_344836054.1">
    <property type="nucleotide sequence ID" value="NZ_BAABAA010000001.1"/>
</dbReference>
<dbReference type="EMBL" id="BAABAA010000001">
    <property type="protein sequence ID" value="GAA3537191.1"/>
    <property type="molecule type" value="Genomic_DNA"/>
</dbReference>
<evidence type="ECO:0000313" key="2">
    <source>
        <dbReference type="Proteomes" id="UP001501222"/>
    </source>
</evidence>
<accession>A0ABP6VK43</accession>
<reference evidence="2" key="1">
    <citation type="journal article" date="2019" name="Int. J. Syst. Evol. Microbiol.">
        <title>The Global Catalogue of Microorganisms (GCM) 10K type strain sequencing project: providing services to taxonomists for standard genome sequencing and annotation.</title>
        <authorList>
            <consortium name="The Broad Institute Genomics Platform"/>
            <consortium name="The Broad Institute Genome Sequencing Center for Infectious Disease"/>
            <person name="Wu L."/>
            <person name="Ma J."/>
        </authorList>
    </citation>
    <scope>NUCLEOTIDE SEQUENCE [LARGE SCALE GENOMIC DNA]</scope>
    <source>
        <strain evidence="2">JCM 16928</strain>
    </source>
</reference>
<proteinExistence type="predicted"/>
<evidence type="ECO:0000313" key="1">
    <source>
        <dbReference type="EMBL" id="GAA3537191.1"/>
    </source>
</evidence>
<dbReference type="Proteomes" id="UP001501222">
    <property type="component" value="Unassembled WGS sequence"/>
</dbReference>
<organism evidence="1 2">
    <name type="scientific">Kribbella ginsengisoli</name>
    <dbReference type="NCBI Taxonomy" id="363865"/>
    <lineage>
        <taxon>Bacteria</taxon>
        <taxon>Bacillati</taxon>
        <taxon>Actinomycetota</taxon>
        <taxon>Actinomycetes</taxon>
        <taxon>Propionibacteriales</taxon>
        <taxon>Kribbellaceae</taxon>
        <taxon>Kribbella</taxon>
    </lineage>
</organism>
<keyword evidence="2" id="KW-1185">Reference proteome</keyword>
<gene>
    <name evidence="1" type="ORF">GCM10022235_00810</name>
</gene>
<sequence>MTEDNLARLAEKARSDPEFFHALIFNPERVLADLDFLDKRTRGALVALDPDRLLGMLTGSGLSYCDVTCTSSCGVTCSGSSCGYTTNLTAEQILGRVGGVGPISGCDVTCTSSCGATCGSSCGYTTNLQMDLFSRYAR</sequence>